<dbReference type="InterPro" id="IPR054190">
    <property type="entry name" value="DUF6895"/>
</dbReference>
<protein>
    <recommendedName>
        <fullName evidence="1">DUF6895 domain-containing protein</fullName>
    </recommendedName>
</protein>
<dbReference type="Proteomes" id="UP000295345">
    <property type="component" value="Unassembled WGS sequence"/>
</dbReference>
<dbReference type="AlphaFoldDB" id="A0A4R4TFL6"/>
<organism evidence="2 3">
    <name type="scientific">Streptomyces hainanensis</name>
    <dbReference type="NCBI Taxonomy" id="402648"/>
    <lineage>
        <taxon>Bacteria</taxon>
        <taxon>Bacillati</taxon>
        <taxon>Actinomycetota</taxon>
        <taxon>Actinomycetes</taxon>
        <taxon>Kitasatosporales</taxon>
        <taxon>Streptomycetaceae</taxon>
        <taxon>Streptomyces</taxon>
    </lineage>
</organism>
<reference evidence="2 3" key="1">
    <citation type="submission" date="2019-03" db="EMBL/GenBank/DDBJ databases">
        <title>Draft genome sequences of novel Actinobacteria.</title>
        <authorList>
            <person name="Sahin N."/>
            <person name="Ay H."/>
            <person name="Saygin H."/>
        </authorList>
    </citation>
    <scope>NUCLEOTIDE SEQUENCE [LARGE SCALE GENOMIC DNA]</scope>
    <source>
        <strain evidence="2 3">DSM 41900</strain>
    </source>
</reference>
<gene>
    <name evidence="2" type="ORF">E1283_09975</name>
</gene>
<proteinExistence type="predicted"/>
<dbReference type="EMBL" id="SMKI01000078">
    <property type="protein sequence ID" value="TDC76381.1"/>
    <property type="molecule type" value="Genomic_DNA"/>
</dbReference>
<feature type="domain" description="DUF6895" evidence="1">
    <location>
        <begin position="14"/>
        <end position="291"/>
    </location>
</feature>
<comment type="caution">
    <text evidence="2">The sequence shown here is derived from an EMBL/GenBank/DDBJ whole genome shotgun (WGS) entry which is preliminary data.</text>
</comment>
<dbReference type="Pfam" id="PF21836">
    <property type="entry name" value="DUF6895"/>
    <property type="match status" value="1"/>
</dbReference>
<evidence type="ECO:0000313" key="2">
    <source>
        <dbReference type="EMBL" id="TDC76381.1"/>
    </source>
</evidence>
<dbReference type="RefSeq" id="WP_132817583.1">
    <property type="nucleotide sequence ID" value="NZ_SMKI01000078.1"/>
</dbReference>
<evidence type="ECO:0000313" key="3">
    <source>
        <dbReference type="Proteomes" id="UP000295345"/>
    </source>
</evidence>
<keyword evidence="3" id="KW-1185">Reference proteome</keyword>
<name>A0A4R4TFL6_9ACTN</name>
<dbReference type="OrthoDB" id="3685015at2"/>
<evidence type="ECO:0000259" key="1">
    <source>
        <dbReference type="Pfam" id="PF21836"/>
    </source>
</evidence>
<accession>A0A4R4TFL6</accession>
<sequence length="309" mass="34043">MDATAVRLAQHVGEQAMDWLGRLRTSFALHRDVPDYDISGESLKSLSELALAAAVVAREAVAGPRCAATAGSLLGFAWREFDTGALLYRLQAHTPAATHPMEIYSYFIPAGYRHAQLDRLADHLLSLRAASAVEHVPNRRLAVWAAARRIGARPPGDRDTLTAGTWLGRMPEPWMMDANNAYGVTHTVFHLTDWGADPGGLPEPLCDYLHRWLPVWVEVFRETRFWDLLLEFLIVGVCLPEPMFFPEVWERVAEAQRPDGMMPNGLTAPPVEPEHAWLNHHHPTIVAVVAGTLTVSRALSTATAGGGRA</sequence>